<accession>I1YK09</accession>
<dbReference type="InterPro" id="IPR002035">
    <property type="entry name" value="VWF_A"/>
</dbReference>
<dbReference type="Gene3D" id="3.40.50.410">
    <property type="entry name" value="von Willebrand factor, type A domain"/>
    <property type="match status" value="1"/>
</dbReference>
<dbReference type="KEGG" id="mec:Q7C_2116"/>
<protein>
    <submittedName>
        <fullName evidence="3">MxaL protein, putative</fullName>
    </submittedName>
</protein>
<reference evidence="3 4" key="1">
    <citation type="journal article" date="2012" name="J. Bacteriol.">
        <title>Complete genome sequences of Methylophaga sp. strain JAM1 and Methylophaga sp. strain JAM7.</title>
        <authorList>
            <person name="Villeneuve C."/>
            <person name="Martineau C."/>
            <person name="Mauffrey F."/>
            <person name="Villemur R."/>
        </authorList>
    </citation>
    <scope>NUCLEOTIDE SEQUENCE [LARGE SCALE GENOMIC DNA]</scope>
    <source>
        <strain evidence="3 4">JAM7</strain>
    </source>
</reference>
<dbReference type="Proteomes" id="UP000009145">
    <property type="component" value="Chromosome"/>
</dbReference>
<keyword evidence="1" id="KW-0812">Transmembrane</keyword>
<name>I1YK09_METFJ</name>
<evidence type="ECO:0000256" key="1">
    <source>
        <dbReference type="SAM" id="Phobius"/>
    </source>
</evidence>
<feature type="domain" description="VWFA" evidence="2">
    <location>
        <begin position="25"/>
        <end position="221"/>
    </location>
</feature>
<dbReference type="Pfam" id="PF13519">
    <property type="entry name" value="VWA_2"/>
    <property type="match status" value="1"/>
</dbReference>
<dbReference type="PATRIC" id="fig|754477.3.peg.2081"/>
<organism evidence="3 4">
    <name type="scientific">Methylophaga frappieri (strain ATCC BAA-2434 / DSM 25690 / JAM7)</name>
    <dbReference type="NCBI Taxonomy" id="754477"/>
    <lineage>
        <taxon>Bacteria</taxon>
        <taxon>Pseudomonadati</taxon>
        <taxon>Pseudomonadota</taxon>
        <taxon>Gammaproteobacteria</taxon>
        <taxon>Thiotrichales</taxon>
        <taxon>Piscirickettsiaceae</taxon>
        <taxon>Methylophaga</taxon>
    </lineage>
</organism>
<evidence type="ECO:0000259" key="2">
    <source>
        <dbReference type="PROSITE" id="PS50234"/>
    </source>
</evidence>
<evidence type="ECO:0000313" key="3">
    <source>
        <dbReference type="EMBL" id="AFJ03252.1"/>
    </source>
</evidence>
<proteinExistence type="predicted"/>
<dbReference type="SUPFAM" id="SSF53300">
    <property type="entry name" value="vWA-like"/>
    <property type="match status" value="1"/>
</dbReference>
<dbReference type="EMBL" id="CP003380">
    <property type="protein sequence ID" value="AFJ03252.1"/>
    <property type="molecule type" value="Genomic_DNA"/>
</dbReference>
<gene>
    <name evidence="3" type="ordered locus">Q7C_2116</name>
</gene>
<evidence type="ECO:0000313" key="4">
    <source>
        <dbReference type="Proteomes" id="UP000009145"/>
    </source>
</evidence>
<dbReference type="AlphaFoldDB" id="I1YK09"/>
<feature type="transmembrane region" description="Helical" evidence="1">
    <location>
        <begin position="291"/>
        <end position="311"/>
    </location>
</feature>
<keyword evidence="4" id="KW-1185">Reference proteome</keyword>
<dbReference type="InterPro" id="IPR036465">
    <property type="entry name" value="vWFA_dom_sf"/>
</dbReference>
<keyword evidence="1" id="KW-0472">Membrane</keyword>
<dbReference type="SMART" id="SM00327">
    <property type="entry name" value="VWA"/>
    <property type="match status" value="1"/>
</dbReference>
<keyword evidence="1" id="KW-1133">Transmembrane helix</keyword>
<dbReference type="STRING" id="754477.Q7C_2116"/>
<dbReference type="PROSITE" id="PS50234">
    <property type="entry name" value="VWFA"/>
    <property type="match status" value="1"/>
</dbReference>
<sequence length="324" mass="36600">MLAALILMGLAIVMPDLPFPGKKFDYFMLVDITRSMNVRDYQGASGNPISRLDKVKADMLETIRGLPCGSRVGIGIFTERTPTMLYTPVEICKDFTELRETINRIDWRMAWVADSNIMLALENSIQLVRTLSLEDNTLLFFTDGHEAPPINPRYQPDLRELQFGNEEQPRTPVKGLIIGTGDTALSRIPKYDEDGNQIGFYTAQDVPHNTTFGLPEDPEKIEGYVPRNAPWGKNKQTGSEHLSSVRIEYLEELAEKAGMHFHHLQDSAMLLEAMTHSDFARPQVRKTDLSAIPAALSLLLLIMAYIPALRMPSWLRKIRMKNLA</sequence>
<dbReference type="eggNOG" id="COG2304">
    <property type="taxonomic scope" value="Bacteria"/>
</dbReference>
<dbReference type="HOGENOM" id="CLU_064961_0_0_6"/>